<gene>
    <name evidence="2" type="ORF">A2569_03320</name>
</gene>
<accession>A0A1G2QL98</accession>
<evidence type="ECO:0008006" key="4">
    <source>
        <dbReference type="Google" id="ProtNLM"/>
    </source>
</evidence>
<proteinExistence type="predicted"/>
<keyword evidence="1" id="KW-0812">Transmembrane</keyword>
<keyword evidence="1" id="KW-0472">Membrane</keyword>
<comment type="caution">
    <text evidence="2">The sequence shown here is derived from an EMBL/GenBank/DDBJ whole genome shotgun (WGS) entry which is preliminary data.</text>
</comment>
<feature type="transmembrane region" description="Helical" evidence="1">
    <location>
        <begin position="7"/>
        <end position="25"/>
    </location>
</feature>
<keyword evidence="1" id="KW-1133">Transmembrane helix</keyword>
<reference evidence="2 3" key="1">
    <citation type="journal article" date="2016" name="Nat. Commun.">
        <title>Thousands of microbial genomes shed light on interconnected biogeochemical processes in an aquifer system.</title>
        <authorList>
            <person name="Anantharaman K."/>
            <person name="Brown C.T."/>
            <person name="Hug L.A."/>
            <person name="Sharon I."/>
            <person name="Castelle C.J."/>
            <person name="Probst A.J."/>
            <person name="Thomas B.C."/>
            <person name="Singh A."/>
            <person name="Wilkins M.J."/>
            <person name="Karaoz U."/>
            <person name="Brodie E.L."/>
            <person name="Williams K.H."/>
            <person name="Hubbard S.S."/>
            <person name="Banfield J.F."/>
        </authorList>
    </citation>
    <scope>NUCLEOTIDE SEQUENCE [LARGE SCALE GENOMIC DNA]</scope>
</reference>
<organism evidence="2 3">
    <name type="scientific">Candidatus Vogelbacteria bacterium RIFOXYD1_FULL_51_18</name>
    <dbReference type="NCBI Taxonomy" id="1802440"/>
    <lineage>
        <taxon>Bacteria</taxon>
        <taxon>Candidatus Vogeliibacteriota</taxon>
    </lineage>
</organism>
<dbReference type="EMBL" id="MHTL01000009">
    <property type="protein sequence ID" value="OHA60772.1"/>
    <property type="molecule type" value="Genomic_DNA"/>
</dbReference>
<dbReference type="AlphaFoldDB" id="A0A1G2QL98"/>
<protein>
    <recommendedName>
        <fullName evidence="4">LTD domain-containing protein</fullName>
    </recommendedName>
</protein>
<evidence type="ECO:0000256" key="1">
    <source>
        <dbReference type="SAM" id="Phobius"/>
    </source>
</evidence>
<dbReference type="STRING" id="1802440.A2569_03320"/>
<sequence length="214" mass="23369">MSRAQQLVAALSASIVIVAVSVWIFPGVPHTFSFIEVKEKSSFFGAVGLARSEISLPGGESYTYLTLLYTRTEGNPLPISGWVIESSNKKLRASIPVGTALFVQGVVPTRATVSLFPGESAIISPSVSPVGASFQKNICSATLERFQPFYPPLSNGTSTVEGFYNDCVAKHKEEPDFSLPEWRVFVDRPGLFAEAHNSILLMDKDERLVAEYNY</sequence>
<name>A0A1G2QL98_9BACT</name>
<evidence type="ECO:0000313" key="2">
    <source>
        <dbReference type="EMBL" id="OHA60772.1"/>
    </source>
</evidence>
<evidence type="ECO:0000313" key="3">
    <source>
        <dbReference type="Proteomes" id="UP000177090"/>
    </source>
</evidence>
<dbReference type="Proteomes" id="UP000177090">
    <property type="component" value="Unassembled WGS sequence"/>
</dbReference>